<dbReference type="InterPro" id="IPR050398">
    <property type="entry name" value="HssS/ArlS-like"/>
</dbReference>
<dbReference type="PANTHER" id="PTHR45528">
    <property type="entry name" value="SENSOR HISTIDINE KINASE CPXA"/>
    <property type="match status" value="1"/>
</dbReference>
<keyword evidence="9" id="KW-0418">Kinase</keyword>
<dbReference type="SUPFAM" id="SSF55874">
    <property type="entry name" value="ATPase domain of HSP90 chaperone/DNA topoisomerase II/histidine kinase"/>
    <property type="match status" value="1"/>
</dbReference>
<reference evidence="18 19" key="1">
    <citation type="submission" date="2015-07" db="EMBL/GenBank/DDBJ databases">
        <title>Whole genome sequence of Herpetosiphon geysericola DSM 7119.</title>
        <authorList>
            <person name="Hemp J."/>
            <person name="Ward L.M."/>
            <person name="Pace L.A."/>
            <person name="Fischer W.W."/>
        </authorList>
    </citation>
    <scope>NUCLEOTIDE SEQUENCE [LARGE SCALE GENOMIC DNA]</scope>
    <source>
        <strain evidence="18 19">DSM 7119</strain>
    </source>
</reference>
<evidence type="ECO:0000256" key="5">
    <source>
        <dbReference type="ARBA" id="ARBA00022553"/>
    </source>
</evidence>
<dbReference type="GO" id="GO:0000155">
    <property type="term" value="F:phosphorelay sensor kinase activity"/>
    <property type="evidence" value="ECO:0007669"/>
    <property type="project" value="InterPro"/>
</dbReference>
<feature type="domain" description="HAMP" evidence="17">
    <location>
        <begin position="391"/>
        <end position="443"/>
    </location>
</feature>
<evidence type="ECO:0000313" key="19">
    <source>
        <dbReference type="Proteomes" id="UP000050277"/>
    </source>
</evidence>
<evidence type="ECO:0000256" key="1">
    <source>
        <dbReference type="ARBA" id="ARBA00000085"/>
    </source>
</evidence>
<evidence type="ECO:0000256" key="4">
    <source>
        <dbReference type="ARBA" id="ARBA00022475"/>
    </source>
</evidence>
<dbReference type="AlphaFoldDB" id="A0A0P6YMN5"/>
<gene>
    <name evidence="18" type="ORF">SE18_00680</name>
</gene>
<evidence type="ECO:0000256" key="8">
    <source>
        <dbReference type="ARBA" id="ARBA00022741"/>
    </source>
</evidence>
<keyword evidence="4" id="KW-1003">Cell membrane</keyword>
<dbReference type="Pfam" id="PF00672">
    <property type="entry name" value="HAMP"/>
    <property type="match status" value="1"/>
</dbReference>
<dbReference type="InterPro" id="IPR003660">
    <property type="entry name" value="HAMP_dom"/>
</dbReference>
<keyword evidence="7 15" id="KW-0812">Transmembrane</keyword>
<evidence type="ECO:0000256" key="10">
    <source>
        <dbReference type="ARBA" id="ARBA00022840"/>
    </source>
</evidence>
<dbReference type="Gene3D" id="1.10.287.130">
    <property type="match status" value="1"/>
</dbReference>
<evidence type="ECO:0000313" key="18">
    <source>
        <dbReference type="EMBL" id="KPL91904.1"/>
    </source>
</evidence>
<dbReference type="InterPro" id="IPR003661">
    <property type="entry name" value="HisK_dim/P_dom"/>
</dbReference>
<dbReference type="InterPro" id="IPR003594">
    <property type="entry name" value="HATPase_dom"/>
</dbReference>
<dbReference type="FunFam" id="3.30.565.10:FF:000006">
    <property type="entry name" value="Sensor histidine kinase WalK"/>
    <property type="match status" value="1"/>
</dbReference>
<evidence type="ECO:0000256" key="12">
    <source>
        <dbReference type="ARBA" id="ARBA00023012"/>
    </source>
</evidence>
<evidence type="ECO:0000256" key="3">
    <source>
        <dbReference type="ARBA" id="ARBA00012438"/>
    </source>
</evidence>
<dbReference type="Proteomes" id="UP000050277">
    <property type="component" value="Unassembled WGS sequence"/>
</dbReference>
<protein>
    <recommendedName>
        <fullName evidence="3">histidine kinase</fullName>
        <ecNumber evidence="3">2.7.13.3</ecNumber>
    </recommendedName>
</protein>
<dbReference type="RefSeq" id="WP_054532492.1">
    <property type="nucleotide sequence ID" value="NZ_LGKP01000003.1"/>
</dbReference>
<keyword evidence="13 15" id="KW-0472">Membrane</keyword>
<feature type="domain" description="Histidine kinase" evidence="16">
    <location>
        <begin position="451"/>
        <end position="665"/>
    </location>
</feature>
<name>A0A0P6YMN5_9CHLR</name>
<feature type="coiled-coil region" evidence="14">
    <location>
        <begin position="460"/>
        <end position="487"/>
    </location>
</feature>
<dbReference type="InterPro" id="IPR036097">
    <property type="entry name" value="HisK_dim/P_sf"/>
</dbReference>
<dbReference type="SMART" id="SM00304">
    <property type="entry name" value="HAMP"/>
    <property type="match status" value="1"/>
</dbReference>
<keyword evidence="11 15" id="KW-1133">Transmembrane helix</keyword>
<comment type="subcellular location">
    <subcellularLocation>
        <location evidence="2">Cell membrane</location>
        <topology evidence="2">Multi-pass membrane protein</topology>
    </subcellularLocation>
</comment>
<evidence type="ECO:0000256" key="6">
    <source>
        <dbReference type="ARBA" id="ARBA00022679"/>
    </source>
</evidence>
<comment type="caution">
    <text evidence="18">The sequence shown here is derived from an EMBL/GenBank/DDBJ whole genome shotgun (WGS) entry which is preliminary data.</text>
</comment>
<organism evidence="18 19">
    <name type="scientific">Herpetosiphon geysericola</name>
    <dbReference type="NCBI Taxonomy" id="70996"/>
    <lineage>
        <taxon>Bacteria</taxon>
        <taxon>Bacillati</taxon>
        <taxon>Chloroflexota</taxon>
        <taxon>Chloroflexia</taxon>
        <taxon>Herpetosiphonales</taxon>
        <taxon>Herpetosiphonaceae</taxon>
        <taxon>Herpetosiphon</taxon>
    </lineage>
</organism>
<dbReference type="SMART" id="SM00387">
    <property type="entry name" value="HATPase_c"/>
    <property type="match status" value="1"/>
</dbReference>
<dbReference type="OrthoDB" id="367096at2"/>
<keyword evidence="14" id="KW-0175">Coiled coil</keyword>
<dbReference type="EC" id="2.7.13.3" evidence="3"/>
<dbReference type="Pfam" id="PF02518">
    <property type="entry name" value="HATPase_c"/>
    <property type="match status" value="1"/>
</dbReference>
<feature type="transmembrane region" description="Helical" evidence="15">
    <location>
        <begin position="370"/>
        <end position="390"/>
    </location>
</feature>
<keyword evidence="5" id="KW-0597">Phosphoprotein</keyword>
<keyword evidence="6" id="KW-0808">Transferase</keyword>
<dbReference type="PROSITE" id="PS50109">
    <property type="entry name" value="HIS_KIN"/>
    <property type="match status" value="1"/>
</dbReference>
<dbReference type="CDD" id="cd00082">
    <property type="entry name" value="HisKA"/>
    <property type="match status" value="1"/>
</dbReference>
<dbReference type="InterPro" id="IPR005467">
    <property type="entry name" value="His_kinase_dom"/>
</dbReference>
<sequence>MLRSIRWKLGAAFGLVISATLLLSGLSAYLLTTQRFDIFVGDQSQLRTAQLTPWLEASHAYNADWSALSTLLQQSEKLSQTQTLAPAIFSIDSGQLWQHSAEIIGISPEHLQGEVGSGGSIQSVAIAHNVDPEALIVSLEQAQIPISTIPMTAPMTMAMGVATPIGAGIDLQSEIRYFVEYQASPDWLSLIQKHLNANPAEVQQSLQHPQGFIGLAQRYQTEPKELVQIIVAAELERLKSMSSIPMSSILNELPLIVESVWNFIDPQALQRPVNQQPSFAHHDSLLLQWELQALLHGDERLIILDPAGNVSYDSAQQLNNDQQLAADLRQHAIPLYDLISNELIGSALMVTGTHAYTEQQGAFLRSTGHALIISGVIVGMIVLALGFVLVRTITAPVLALTQATKHIIAGNWQTQVPIRSHDELGQMSSAFNHMANSLAQQRMLQTRLIHDLTHELHTPLSVIQLEMEGLADELQSADEAAHHVEHEIKLIVSLLDDLTLLLKTESQSLDFNQTMLDFAQLLRETHQRWQQPALNAGIQFELMIEQPLPSIAVDRTRIVQALGNLLKNAIRHTPANGRIVLNCTSDQEQIILRIQDTGEGIAAHDLAHIFERFYRADASRNRDTGGRGLGLAIVKQIIEAHAGTITVESTLGKGSNFHIILPLSPSHD</sequence>
<dbReference type="PRINTS" id="PR00344">
    <property type="entry name" value="BCTRLSENSOR"/>
</dbReference>
<dbReference type="SMART" id="SM00388">
    <property type="entry name" value="HisKA"/>
    <property type="match status" value="1"/>
</dbReference>
<keyword evidence="19" id="KW-1185">Reference proteome</keyword>
<dbReference type="InterPro" id="IPR036890">
    <property type="entry name" value="HATPase_C_sf"/>
</dbReference>
<evidence type="ECO:0000256" key="11">
    <source>
        <dbReference type="ARBA" id="ARBA00022989"/>
    </source>
</evidence>
<evidence type="ECO:0000256" key="2">
    <source>
        <dbReference type="ARBA" id="ARBA00004651"/>
    </source>
</evidence>
<evidence type="ECO:0000256" key="7">
    <source>
        <dbReference type="ARBA" id="ARBA00022692"/>
    </source>
</evidence>
<dbReference type="GO" id="GO:0005886">
    <property type="term" value="C:plasma membrane"/>
    <property type="evidence" value="ECO:0007669"/>
    <property type="project" value="UniProtKB-SubCell"/>
</dbReference>
<keyword evidence="12" id="KW-0902">Two-component regulatory system</keyword>
<proteinExistence type="predicted"/>
<evidence type="ECO:0000256" key="14">
    <source>
        <dbReference type="SAM" id="Coils"/>
    </source>
</evidence>
<dbReference type="InterPro" id="IPR004358">
    <property type="entry name" value="Sig_transdc_His_kin-like_C"/>
</dbReference>
<dbReference type="PANTHER" id="PTHR45528:SF1">
    <property type="entry name" value="SENSOR HISTIDINE KINASE CPXA"/>
    <property type="match status" value="1"/>
</dbReference>
<evidence type="ECO:0000259" key="16">
    <source>
        <dbReference type="PROSITE" id="PS50109"/>
    </source>
</evidence>
<dbReference type="GO" id="GO:0005524">
    <property type="term" value="F:ATP binding"/>
    <property type="evidence" value="ECO:0007669"/>
    <property type="project" value="UniProtKB-KW"/>
</dbReference>
<dbReference type="CDD" id="cd00075">
    <property type="entry name" value="HATPase"/>
    <property type="match status" value="1"/>
</dbReference>
<dbReference type="CDD" id="cd06225">
    <property type="entry name" value="HAMP"/>
    <property type="match status" value="1"/>
</dbReference>
<dbReference type="SUPFAM" id="SSF158472">
    <property type="entry name" value="HAMP domain-like"/>
    <property type="match status" value="1"/>
</dbReference>
<keyword evidence="10" id="KW-0067">ATP-binding</keyword>
<dbReference type="Pfam" id="PF00512">
    <property type="entry name" value="HisKA"/>
    <property type="match status" value="1"/>
</dbReference>
<dbReference type="SUPFAM" id="SSF47384">
    <property type="entry name" value="Homodimeric domain of signal transducing histidine kinase"/>
    <property type="match status" value="1"/>
</dbReference>
<evidence type="ECO:0000256" key="13">
    <source>
        <dbReference type="ARBA" id="ARBA00023136"/>
    </source>
</evidence>
<dbReference type="EMBL" id="LGKP01000003">
    <property type="protein sequence ID" value="KPL91904.1"/>
    <property type="molecule type" value="Genomic_DNA"/>
</dbReference>
<dbReference type="STRING" id="70996.SE18_00680"/>
<keyword evidence="8" id="KW-0547">Nucleotide-binding</keyword>
<accession>A0A0P6YMN5</accession>
<evidence type="ECO:0000259" key="17">
    <source>
        <dbReference type="PROSITE" id="PS50885"/>
    </source>
</evidence>
<dbReference type="Gene3D" id="6.10.340.10">
    <property type="match status" value="1"/>
</dbReference>
<evidence type="ECO:0000256" key="15">
    <source>
        <dbReference type="SAM" id="Phobius"/>
    </source>
</evidence>
<dbReference type="Gene3D" id="3.30.565.10">
    <property type="entry name" value="Histidine kinase-like ATPase, C-terminal domain"/>
    <property type="match status" value="1"/>
</dbReference>
<comment type="catalytic activity">
    <reaction evidence="1">
        <text>ATP + protein L-histidine = ADP + protein N-phospho-L-histidine.</text>
        <dbReference type="EC" id="2.7.13.3"/>
    </reaction>
</comment>
<evidence type="ECO:0000256" key="9">
    <source>
        <dbReference type="ARBA" id="ARBA00022777"/>
    </source>
</evidence>
<dbReference type="PROSITE" id="PS50885">
    <property type="entry name" value="HAMP"/>
    <property type="match status" value="1"/>
</dbReference>